<organism evidence="1 2">
    <name type="scientific">Acetivibrio thermocellus (strain ATCC 27405 / DSM 1237 / JCM 9322 / NBRC 103400 / NCIMB 10682 / NRRL B-4536 / VPI 7372)</name>
    <name type="common">Clostridium thermocellum</name>
    <dbReference type="NCBI Taxonomy" id="203119"/>
    <lineage>
        <taxon>Bacteria</taxon>
        <taxon>Bacillati</taxon>
        <taxon>Bacillota</taxon>
        <taxon>Clostridia</taxon>
        <taxon>Eubacteriales</taxon>
        <taxon>Oscillospiraceae</taxon>
        <taxon>Acetivibrio</taxon>
    </lineage>
</organism>
<dbReference type="EMBL" id="CP000568">
    <property type="protein sequence ID" value="ABN54151.1"/>
    <property type="molecule type" value="Genomic_DNA"/>
</dbReference>
<protein>
    <recommendedName>
        <fullName evidence="3">Transposase</fullName>
    </recommendedName>
</protein>
<dbReference type="STRING" id="203119.Cthe_2953"/>
<evidence type="ECO:0000313" key="2">
    <source>
        <dbReference type="Proteomes" id="UP000002145"/>
    </source>
</evidence>
<reference evidence="1 2" key="2">
    <citation type="journal article" date="2013" name="Biotechnol. Biofuels">
        <title>Global transcriptome analysis of Clostridium thermocellum ATCC 27405 during growth on dilute acid pretreated Populus and switchgrass.</title>
        <authorList>
            <person name="Wilson C.M."/>
            <person name="Rodriguez M.Jr."/>
            <person name="Johnson C.M."/>
            <person name="Martin S.L."/>
            <person name="Chu T.M."/>
            <person name="Wolfinger R.D."/>
            <person name="Hauser L.J."/>
            <person name="Land M.L."/>
            <person name="Klingeman D.M."/>
            <person name="Syed M.H."/>
            <person name="Ragauskas A.J."/>
            <person name="Tschaplinski T.J."/>
            <person name="Mielenz J.R."/>
            <person name="Brown S.D."/>
        </authorList>
    </citation>
    <scope>NUCLEOTIDE SEQUENCE [LARGE SCALE GENOMIC DNA]</scope>
    <source>
        <strain evidence="2">ATCC 27405 / DSM 1237 / JCM 9322 / NBRC 103400 / NCIMB 10682 / NRRL B-4536 / VPI 7372</strain>
    </source>
</reference>
<evidence type="ECO:0008006" key="3">
    <source>
        <dbReference type="Google" id="ProtNLM"/>
    </source>
</evidence>
<proteinExistence type="predicted"/>
<dbReference type="HOGENOM" id="CLU_2154048_0_0_9"/>
<reference evidence="2" key="1">
    <citation type="submission" date="2007-02" db="EMBL/GenBank/DDBJ databases">
        <title>Complete sequence of Clostridium thermocellum ATCC 27405.</title>
        <authorList>
            <consortium name="US DOE Joint Genome Institute"/>
            <person name="Copeland A."/>
            <person name="Lucas S."/>
            <person name="Lapidus A."/>
            <person name="Barry K."/>
            <person name="Detter J.C."/>
            <person name="Glavina del Rio T."/>
            <person name="Hammon N."/>
            <person name="Israni S."/>
            <person name="Dalin E."/>
            <person name="Tice H."/>
            <person name="Pitluck S."/>
            <person name="Chertkov O."/>
            <person name="Brettin T."/>
            <person name="Bruce D."/>
            <person name="Han C."/>
            <person name="Tapia R."/>
            <person name="Gilna P."/>
            <person name="Schmutz J."/>
            <person name="Larimer F."/>
            <person name="Land M."/>
            <person name="Hauser L."/>
            <person name="Kyrpides N."/>
            <person name="Mikhailova N."/>
            <person name="Wu J.H.D."/>
            <person name="Newcomb M."/>
            <person name="Richardson P."/>
        </authorList>
    </citation>
    <scope>NUCLEOTIDE SEQUENCE [LARGE SCALE GENOMIC DNA]</scope>
    <source>
        <strain evidence="2">ATCC 27405 / DSM 1237 / JCM 9322 / NBRC 103400 / NCIMB 10682 / NRRL B-4536 / VPI 7372</strain>
    </source>
</reference>
<evidence type="ECO:0000313" key="1">
    <source>
        <dbReference type="EMBL" id="ABN54151.1"/>
    </source>
</evidence>
<gene>
    <name evidence="1" type="ordered locus">Cthe_2953</name>
</gene>
<accession>A3DJM2</accession>
<dbReference type="eggNOG" id="COG4584">
    <property type="taxonomic scope" value="Bacteria"/>
</dbReference>
<dbReference type="AlphaFoldDB" id="A3DJM2"/>
<sequence>MKYIGIYQMLPQPLREYMESVSKQEKGKVLKAIADLTQKSSFESAVETVSTALAYGATDLDSLINLHSWLHEKVLQLEPVQLQDYIPKLERYEPNLLAYDRSLRKAGEERC</sequence>
<dbReference type="Proteomes" id="UP000002145">
    <property type="component" value="Chromosome"/>
</dbReference>
<dbReference type="KEGG" id="cth:Cthe_2953"/>
<keyword evidence="2" id="KW-1185">Reference proteome</keyword>
<name>A3DJM2_ACET2</name>